<keyword evidence="1" id="KW-0175">Coiled coil</keyword>
<dbReference type="KEGG" id="tgg:A3K92_02585"/>
<evidence type="ECO:0000256" key="1">
    <source>
        <dbReference type="SAM" id="Coils"/>
    </source>
</evidence>
<accession>A0A2Z2M7Q3</accession>
<protein>
    <submittedName>
        <fullName evidence="3">Alpha-glucosidase</fullName>
    </submittedName>
</protein>
<proteinExistence type="predicted"/>
<feature type="coiled-coil region" evidence="1">
    <location>
        <begin position="32"/>
        <end position="59"/>
    </location>
</feature>
<dbReference type="AlphaFoldDB" id="A0A2Z2M7Q3"/>
<dbReference type="Proteomes" id="UP000250134">
    <property type="component" value="Chromosome"/>
</dbReference>
<dbReference type="GeneID" id="33331399"/>
<keyword evidence="2" id="KW-1133">Transmembrane helix</keyword>
<organism evidence="3 4">
    <name type="scientific">Thermococcus gorgonarius</name>
    <dbReference type="NCBI Taxonomy" id="71997"/>
    <lineage>
        <taxon>Archaea</taxon>
        <taxon>Methanobacteriati</taxon>
        <taxon>Methanobacteriota</taxon>
        <taxon>Thermococci</taxon>
        <taxon>Thermococcales</taxon>
        <taxon>Thermococcaceae</taxon>
        <taxon>Thermococcus</taxon>
    </lineage>
</organism>
<feature type="transmembrane region" description="Helical" evidence="2">
    <location>
        <begin position="214"/>
        <end position="237"/>
    </location>
</feature>
<name>A0A2Z2M7Q3_THEGO</name>
<evidence type="ECO:0000313" key="3">
    <source>
        <dbReference type="EMBL" id="ASJ00445.1"/>
    </source>
</evidence>
<dbReference type="OrthoDB" id="85762at2157"/>
<evidence type="ECO:0000256" key="2">
    <source>
        <dbReference type="SAM" id="Phobius"/>
    </source>
</evidence>
<reference evidence="3 4" key="1">
    <citation type="submission" date="2016-03" db="EMBL/GenBank/DDBJ databases">
        <title>Complete genome sequence of Thermococcus gorgonarius.</title>
        <authorList>
            <person name="Oger P.M."/>
        </authorList>
    </citation>
    <scope>NUCLEOTIDE SEQUENCE [LARGE SCALE GENOMIC DNA]</scope>
    <source>
        <strain evidence="3 4">W-12</strain>
    </source>
</reference>
<dbReference type="EMBL" id="CP014855">
    <property type="protein sequence ID" value="ASJ00445.1"/>
    <property type="molecule type" value="Genomic_DNA"/>
</dbReference>
<keyword evidence="2" id="KW-0812">Transmembrane</keyword>
<feature type="transmembrane region" description="Helical" evidence="2">
    <location>
        <begin position="141"/>
        <end position="158"/>
    </location>
</feature>
<keyword evidence="4" id="KW-1185">Reference proteome</keyword>
<evidence type="ECO:0000313" key="4">
    <source>
        <dbReference type="Proteomes" id="UP000250134"/>
    </source>
</evidence>
<feature type="transmembrane region" description="Helical" evidence="2">
    <location>
        <begin position="165"/>
        <end position="186"/>
    </location>
</feature>
<keyword evidence="2" id="KW-0472">Membrane</keyword>
<sequence length="244" mass="27777">MKSRDILLDTAEVLESTLGRIDRITLLTNKEKERVKEKISEASKNFKKLAEDVKKDNEELAEFFFKKAKEFKAMSTDKAIEKEGKKNYMKLADRILLYSRSAEYDFVPEKMKELKRVYRKYLFGMTAFFMLTGFYLNQFLAITALILAIPIVLSMLSLQRRGYLGLLLAYSAIPIPVIVGAIALSYGMRALNDPAKIAEIAQHLSKSTTFAKGYLIILVLLAAVELYLVLSSAVGLYRHRHAFL</sequence>
<dbReference type="RefSeq" id="WP_088884785.1">
    <property type="nucleotide sequence ID" value="NZ_CP014855.1"/>
</dbReference>
<gene>
    <name evidence="3" type="ORF">A3K92_02585</name>
</gene>